<keyword evidence="3" id="KW-1185">Reference proteome</keyword>
<reference evidence="2 3" key="1">
    <citation type="submission" date="2019-11" db="EMBL/GenBank/DDBJ databases">
        <title>Venatorbacter sp. nov. a predator of Campylobacter and other Gram-negative bacteria.</title>
        <authorList>
            <person name="Saeedi A."/>
            <person name="Cummings N.J."/>
            <person name="Connerton I.F."/>
            <person name="Connerton P.L."/>
        </authorList>
    </citation>
    <scope>NUCLEOTIDE SEQUENCE [LARGE SCALE GENOMIC DNA]</scope>
    <source>
        <strain evidence="2">XL5</strain>
    </source>
</reference>
<dbReference type="RefSeq" id="WP_228346335.1">
    <property type="nucleotide sequence ID" value="NZ_CP045550.1"/>
</dbReference>
<feature type="region of interest" description="Disordered" evidence="1">
    <location>
        <begin position="1"/>
        <end position="27"/>
    </location>
</feature>
<dbReference type="Proteomes" id="UP000596074">
    <property type="component" value="Chromosome"/>
</dbReference>
<proteinExistence type="predicted"/>
<dbReference type="EMBL" id="CP046056">
    <property type="protein sequence ID" value="QQD23795.1"/>
    <property type="molecule type" value="Genomic_DNA"/>
</dbReference>
<organism evidence="2 3">
    <name type="scientific">Venatoribacter cucullus</name>
    <dbReference type="NCBI Taxonomy" id="2661630"/>
    <lineage>
        <taxon>Bacteria</taxon>
        <taxon>Pseudomonadati</taxon>
        <taxon>Pseudomonadota</taxon>
        <taxon>Gammaproteobacteria</taxon>
        <taxon>Oceanospirillales</taxon>
        <taxon>Oceanospirillaceae</taxon>
        <taxon>Venatoribacter</taxon>
    </lineage>
</organism>
<name>A0A9E8JLQ5_9GAMM</name>
<accession>A0A9E8JLQ5</accession>
<evidence type="ECO:0000256" key="1">
    <source>
        <dbReference type="SAM" id="MobiDB-lite"/>
    </source>
</evidence>
<dbReference type="KEGG" id="vcw:GJQ55_04565"/>
<gene>
    <name evidence="2" type="ORF">GJQ55_04565</name>
</gene>
<evidence type="ECO:0000313" key="2">
    <source>
        <dbReference type="EMBL" id="QQD23795.1"/>
    </source>
</evidence>
<evidence type="ECO:0000313" key="3">
    <source>
        <dbReference type="Proteomes" id="UP000596074"/>
    </source>
</evidence>
<sequence length="67" mass="7474">MPNHRSKRSPADTDKSNAPLRKKPLTKTILDPAGAEGRTVATVFKPLEEKARIGFFYTTDQNSDSRD</sequence>
<dbReference type="AlphaFoldDB" id="A0A9E8JLQ5"/>
<protein>
    <submittedName>
        <fullName evidence="2">Uncharacterized protein</fullName>
    </submittedName>
</protein>